<evidence type="ECO:0000256" key="2">
    <source>
        <dbReference type="ARBA" id="ARBA00023012"/>
    </source>
</evidence>
<dbReference type="Pfam" id="PF00486">
    <property type="entry name" value="Trans_reg_C"/>
    <property type="match status" value="1"/>
</dbReference>
<dbReference type="EMBL" id="LT840184">
    <property type="protein sequence ID" value="SMF86828.1"/>
    <property type="molecule type" value="Genomic_DNA"/>
</dbReference>
<dbReference type="InterPro" id="IPR036388">
    <property type="entry name" value="WH-like_DNA-bd_sf"/>
</dbReference>
<dbReference type="GO" id="GO:0000976">
    <property type="term" value="F:transcription cis-regulatory region binding"/>
    <property type="evidence" value="ECO:0007669"/>
    <property type="project" value="TreeGrafter"/>
</dbReference>
<evidence type="ECO:0000313" key="10">
    <source>
        <dbReference type="EMBL" id="SMF86828.1"/>
    </source>
</evidence>
<dbReference type="RefSeq" id="WP_208914364.1">
    <property type="nucleotide sequence ID" value="NZ_LT840184.1"/>
</dbReference>
<proteinExistence type="predicted"/>
<evidence type="ECO:0000256" key="5">
    <source>
        <dbReference type="ARBA" id="ARBA00023163"/>
    </source>
</evidence>
<organism evidence="10 11">
    <name type="scientific">Paenibacillus uliginis N3/975</name>
    <dbReference type="NCBI Taxonomy" id="1313296"/>
    <lineage>
        <taxon>Bacteria</taxon>
        <taxon>Bacillati</taxon>
        <taxon>Bacillota</taxon>
        <taxon>Bacilli</taxon>
        <taxon>Bacillales</taxon>
        <taxon>Paenibacillaceae</taxon>
        <taxon>Paenibacillus</taxon>
    </lineage>
</organism>
<evidence type="ECO:0000256" key="7">
    <source>
        <dbReference type="PROSITE-ProRule" id="PRU01091"/>
    </source>
</evidence>
<feature type="domain" description="Response regulatory" evidence="8">
    <location>
        <begin position="3"/>
        <end position="116"/>
    </location>
</feature>
<feature type="DNA-binding region" description="OmpR/PhoB-type" evidence="7">
    <location>
        <begin position="125"/>
        <end position="225"/>
    </location>
</feature>
<keyword evidence="4 7" id="KW-0238">DNA-binding</keyword>
<keyword evidence="5" id="KW-0804">Transcription</keyword>
<dbReference type="PROSITE" id="PS51755">
    <property type="entry name" value="OMPR_PHOB"/>
    <property type="match status" value="1"/>
</dbReference>
<keyword evidence="1 6" id="KW-0597">Phosphoprotein</keyword>
<dbReference type="SMART" id="SM00448">
    <property type="entry name" value="REC"/>
    <property type="match status" value="1"/>
</dbReference>
<evidence type="ECO:0000256" key="1">
    <source>
        <dbReference type="ARBA" id="ARBA00022553"/>
    </source>
</evidence>
<dbReference type="InterPro" id="IPR011006">
    <property type="entry name" value="CheY-like_superfamily"/>
</dbReference>
<evidence type="ECO:0000259" key="8">
    <source>
        <dbReference type="PROSITE" id="PS50110"/>
    </source>
</evidence>
<dbReference type="PROSITE" id="PS50110">
    <property type="entry name" value="RESPONSE_REGULATORY"/>
    <property type="match status" value="1"/>
</dbReference>
<dbReference type="InterPro" id="IPR001867">
    <property type="entry name" value="OmpR/PhoB-type_DNA-bd"/>
</dbReference>
<dbReference type="AlphaFoldDB" id="A0A1X7HIP9"/>
<dbReference type="CDD" id="cd17574">
    <property type="entry name" value="REC_OmpR"/>
    <property type="match status" value="1"/>
</dbReference>
<dbReference type="CDD" id="cd00383">
    <property type="entry name" value="trans_reg_C"/>
    <property type="match status" value="1"/>
</dbReference>
<feature type="domain" description="OmpR/PhoB-type" evidence="9">
    <location>
        <begin position="125"/>
        <end position="225"/>
    </location>
</feature>
<accession>A0A1X7HIP9</accession>
<dbReference type="Gene3D" id="3.40.50.2300">
    <property type="match status" value="1"/>
</dbReference>
<dbReference type="SMART" id="SM00862">
    <property type="entry name" value="Trans_reg_C"/>
    <property type="match status" value="1"/>
</dbReference>
<feature type="modified residue" description="4-aspartylphosphate" evidence="6">
    <location>
        <position position="52"/>
    </location>
</feature>
<keyword evidence="3" id="KW-0805">Transcription regulation</keyword>
<dbReference type="InterPro" id="IPR001789">
    <property type="entry name" value="Sig_transdc_resp-reg_receiver"/>
</dbReference>
<dbReference type="SUPFAM" id="SSF52172">
    <property type="entry name" value="CheY-like"/>
    <property type="match status" value="1"/>
</dbReference>
<dbReference type="Proteomes" id="UP000192940">
    <property type="component" value="Chromosome I"/>
</dbReference>
<evidence type="ECO:0000256" key="6">
    <source>
        <dbReference type="PROSITE-ProRule" id="PRU00169"/>
    </source>
</evidence>
<dbReference type="Gene3D" id="6.10.250.690">
    <property type="match status" value="1"/>
</dbReference>
<sequence>MNKILIVEDDRALNQGIVLTFRQEDYEFTQCYTQSEARDYLTQMTFDLILLDVNLPDGSGLDLCMEIRQHLATPIIFLTANDLEVDVVTGFELGADDYITKPFSLMILRARVSAILRRSKQESSNKGLIIDHFEFHFDEMRFLKRKEPVELSKTEQKLLKLLVQNQGIVLARSVLVDKIWTDGAEYVDENALSVTIKRLRDKLEDCPAKPKYIQTVYGVGYSWTVDKRG</sequence>
<dbReference type="PANTHER" id="PTHR48111:SF73">
    <property type="entry name" value="ALKALINE PHOSPHATASE SYNTHESIS TRANSCRIPTIONAL REGULATORY PROTEIN PHOP"/>
    <property type="match status" value="1"/>
</dbReference>
<name>A0A1X7HIP9_9BACL</name>
<gene>
    <name evidence="10" type="ORF">SAMN05661091_3519</name>
</gene>
<keyword evidence="2" id="KW-0902">Two-component regulatory system</keyword>
<dbReference type="GO" id="GO:0000156">
    <property type="term" value="F:phosphorelay response regulator activity"/>
    <property type="evidence" value="ECO:0007669"/>
    <property type="project" value="TreeGrafter"/>
</dbReference>
<reference evidence="11" key="1">
    <citation type="submission" date="2017-04" db="EMBL/GenBank/DDBJ databases">
        <authorList>
            <person name="Varghese N."/>
            <person name="Submissions S."/>
        </authorList>
    </citation>
    <scope>NUCLEOTIDE SEQUENCE [LARGE SCALE GENOMIC DNA]</scope>
    <source>
        <strain evidence="11">N3/975</strain>
    </source>
</reference>
<dbReference type="Pfam" id="PF00072">
    <property type="entry name" value="Response_reg"/>
    <property type="match status" value="1"/>
</dbReference>
<dbReference type="Gene3D" id="1.10.10.10">
    <property type="entry name" value="Winged helix-like DNA-binding domain superfamily/Winged helix DNA-binding domain"/>
    <property type="match status" value="1"/>
</dbReference>
<dbReference type="GO" id="GO:0032993">
    <property type="term" value="C:protein-DNA complex"/>
    <property type="evidence" value="ECO:0007669"/>
    <property type="project" value="TreeGrafter"/>
</dbReference>
<evidence type="ECO:0000256" key="4">
    <source>
        <dbReference type="ARBA" id="ARBA00023125"/>
    </source>
</evidence>
<evidence type="ECO:0000256" key="3">
    <source>
        <dbReference type="ARBA" id="ARBA00023015"/>
    </source>
</evidence>
<keyword evidence="11" id="KW-1185">Reference proteome</keyword>
<dbReference type="InterPro" id="IPR039420">
    <property type="entry name" value="WalR-like"/>
</dbReference>
<evidence type="ECO:0000259" key="9">
    <source>
        <dbReference type="PROSITE" id="PS51755"/>
    </source>
</evidence>
<dbReference type="PANTHER" id="PTHR48111">
    <property type="entry name" value="REGULATOR OF RPOS"/>
    <property type="match status" value="1"/>
</dbReference>
<evidence type="ECO:0000313" key="11">
    <source>
        <dbReference type="Proteomes" id="UP000192940"/>
    </source>
</evidence>
<dbReference type="GO" id="GO:0005829">
    <property type="term" value="C:cytosol"/>
    <property type="evidence" value="ECO:0007669"/>
    <property type="project" value="TreeGrafter"/>
</dbReference>
<protein>
    <submittedName>
        <fullName evidence="10">DNA-binding response regulator, OmpR family, contains REC and winged-helix (WHTH) domain</fullName>
    </submittedName>
</protein>
<dbReference type="STRING" id="1313296.SAMN05661091_3519"/>
<dbReference type="GO" id="GO:0006355">
    <property type="term" value="P:regulation of DNA-templated transcription"/>
    <property type="evidence" value="ECO:0007669"/>
    <property type="project" value="InterPro"/>
</dbReference>